<evidence type="ECO:0000256" key="2">
    <source>
        <dbReference type="ARBA" id="ARBA00022448"/>
    </source>
</evidence>
<evidence type="ECO:0000256" key="1">
    <source>
        <dbReference type="ARBA" id="ARBA00004651"/>
    </source>
</evidence>
<protein>
    <submittedName>
        <fullName evidence="10">Sugar ABC transporter permease</fullName>
    </submittedName>
</protein>
<keyword evidence="3" id="KW-1003">Cell membrane</keyword>
<dbReference type="PANTHER" id="PTHR43227">
    <property type="entry name" value="BLL4140 PROTEIN"/>
    <property type="match status" value="1"/>
</dbReference>
<dbReference type="SUPFAM" id="SSF161098">
    <property type="entry name" value="MetI-like"/>
    <property type="match status" value="1"/>
</dbReference>
<evidence type="ECO:0000256" key="8">
    <source>
        <dbReference type="SAM" id="MobiDB-lite"/>
    </source>
</evidence>
<dbReference type="Pfam" id="PF00528">
    <property type="entry name" value="BPD_transp_1"/>
    <property type="match status" value="1"/>
</dbReference>
<comment type="caution">
    <text evidence="10">The sequence shown here is derived from an EMBL/GenBank/DDBJ whole genome shotgun (WGS) entry which is preliminary data.</text>
</comment>
<evidence type="ECO:0000256" key="7">
    <source>
        <dbReference type="RuleBase" id="RU363032"/>
    </source>
</evidence>
<feature type="transmembrane region" description="Helical" evidence="7">
    <location>
        <begin position="132"/>
        <end position="151"/>
    </location>
</feature>
<dbReference type="InterPro" id="IPR050809">
    <property type="entry name" value="UgpAE/MalFG_permease"/>
</dbReference>
<feature type="transmembrane region" description="Helical" evidence="7">
    <location>
        <begin position="182"/>
        <end position="205"/>
    </location>
</feature>
<comment type="similarity">
    <text evidence="7">Belongs to the binding-protein-dependent transport system permease family.</text>
</comment>
<feature type="transmembrane region" description="Helical" evidence="7">
    <location>
        <begin position="288"/>
        <end position="308"/>
    </location>
</feature>
<dbReference type="EMBL" id="BOPG01000022">
    <property type="protein sequence ID" value="GIJ55766.1"/>
    <property type="molecule type" value="Genomic_DNA"/>
</dbReference>
<proteinExistence type="inferred from homology"/>
<feature type="domain" description="ABC transmembrane type-1" evidence="9">
    <location>
        <begin position="95"/>
        <end position="309"/>
    </location>
</feature>
<evidence type="ECO:0000256" key="4">
    <source>
        <dbReference type="ARBA" id="ARBA00022692"/>
    </source>
</evidence>
<dbReference type="AlphaFoldDB" id="A0A8J4DZI9"/>
<feature type="region of interest" description="Disordered" evidence="8">
    <location>
        <begin position="1"/>
        <end position="31"/>
    </location>
</feature>
<keyword evidence="11" id="KW-1185">Reference proteome</keyword>
<name>A0A8J4DZI9_9ACTN</name>
<keyword evidence="5 7" id="KW-1133">Transmembrane helix</keyword>
<feature type="transmembrane region" description="Helical" evidence="7">
    <location>
        <begin position="94"/>
        <end position="120"/>
    </location>
</feature>
<dbReference type="InterPro" id="IPR000515">
    <property type="entry name" value="MetI-like"/>
</dbReference>
<dbReference type="Proteomes" id="UP000612585">
    <property type="component" value="Unassembled WGS sequence"/>
</dbReference>
<dbReference type="CDD" id="cd06261">
    <property type="entry name" value="TM_PBP2"/>
    <property type="match status" value="1"/>
</dbReference>
<evidence type="ECO:0000256" key="6">
    <source>
        <dbReference type="ARBA" id="ARBA00023136"/>
    </source>
</evidence>
<organism evidence="10 11">
    <name type="scientific">Virgisporangium aurantiacum</name>
    <dbReference type="NCBI Taxonomy" id="175570"/>
    <lineage>
        <taxon>Bacteria</taxon>
        <taxon>Bacillati</taxon>
        <taxon>Actinomycetota</taxon>
        <taxon>Actinomycetes</taxon>
        <taxon>Micromonosporales</taxon>
        <taxon>Micromonosporaceae</taxon>
        <taxon>Virgisporangium</taxon>
    </lineage>
</organism>
<evidence type="ECO:0000313" key="10">
    <source>
        <dbReference type="EMBL" id="GIJ55766.1"/>
    </source>
</evidence>
<evidence type="ECO:0000313" key="11">
    <source>
        <dbReference type="Proteomes" id="UP000612585"/>
    </source>
</evidence>
<dbReference type="GO" id="GO:0055085">
    <property type="term" value="P:transmembrane transport"/>
    <property type="evidence" value="ECO:0007669"/>
    <property type="project" value="InterPro"/>
</dbReference>
<feature type="transmembrane region" description="Helical" evidence="7">
    <location>
        <begin position="240"/>
        <end position="261"/>
    </location>
</feature>
<feature type="transmembrane region" description="Helical" evidence="7">
    <location>
        <begin position="36"/>
        <end position="63"/>
    </location>
</feature>
<dbReference type="InterPro" id="IPR035906">
    <property type="entry name" value="MetI-like_sf"/>
</dbReference>
<dbReference type="PANTHER" id="PTHR43227:SF11">
    <property type="entry name" value="BLL4140 PROTEIN"/>
    <property type="match status" value="1"/>
</dbReference>
<dbReference type="GO" id="GO:0005886">
    <property type="term" value="C:plasma membrane"/>
    <property type="evidence" value="ECO:0007669"/>
    <property type="project" value="UniProtKB-SubCell"/>
</dbReference>
<evidence type="ECO:0000256" key="3">
    <source>
        <dbReference type="ARBA" id="ARBA00022475"/>
    </source>
</evidence>
<evidence type="ECO:0000259" key="9">
    <source>
        <dbReference type="PROSITE" id="PS50928"/>
    </source>
</evidence>
<keyword evidence="6 7" id="KW-0472">Membrane</keyword>
<keyword evidence="2 7" id="KW-0813">Transport</keyword>
<reference evidence="10" key="1">
    <citation type="submission" date="2021-01" db="EMBL/GenBank/DDBJ databases">
        <title>Whole genome shotgun sequence of Virgisporangium aurantiacum NBRC 16421.</title>
        <authorList>
            <person name="Komaki H."/>
            <person name="Tamura T."/>
        </authorList>
    </citation>
    <scope>NUCLEOTIDE SEQUENCE</scope>
    <source>
        <strain evidence="10">NBRC 16421</strain>
    </source>
</reference>
<gene>
    <name evidence="10" type="ORF">Vau01_032820</name>
</gene>
<dbReference type="PROSITE" id="PS50928">
    <property type="entry name" value="ABC_TM1"/>
    <property type="match status" value="1"/>
</dbReference>
<sequence>MARATDAPVRAAVTSGSDGGTPETPRRRKSSGRRPFVGMLFVAPTAVIVLVLFVVPLLILLYMSVSDWPLLGSPTFTGLDNYTRIGDDDQFIGAIWFTLLYTAITTVVLFAVAFVLVAISNSPRRGVRFYRTAYFLPYVVGTAAAALMWFVDINDQLGVFNRILLALHLVDEPVGFIDTPNMALFTTIMLVVWKFIGFQVVVLLVGLQAIPGELYEAAKVDGASTWQRLRYITLPSLRPTLALLFVLSVTGSLLAFDQFLVLTRGGPDNSTITMVLALYNTAFQSFELGHAAALAVVLLIALVVINGVQLRLLREKDE</sequence>
<comment type="subcellular location">
    <subcellularLocation>
        <location evidence="1 7">Cell membrane</location>
        <topology evidence="1 7">Multi-pass membrane protein</topology>
    </subcellularLocation>
</comment>
<keyword evidence="4 7" id="KW-0812">Transmembrane</keyword>
<evidence type="ECO:0000256" key="5">
    <source>
        <dbReference type="ARBA" id="ARBA00022989"/>
    </source>
</evidence>
<accession>A0A8J4DZI9</accession>
<dbReference type="Gene3D" id="1.10.3720.10">
    <property type="entry name" value="MetI-like"/>
    <property type="match status" value="1"/>
</dbReference>